<evidence type="ECO:0000256" key="1">
    <source>
        <dbReference type="SAM" id="Coils"/>
    </source>
</evidence>
<dbReference type="EMBL" id="CP073754">
    <property type="protein sequence ID" value="QWF71889.1"/>
    <property type="molecule type" value="Genomic_DNA"/>
</dbReference>
<feature type="transmembrane region" description="Helical" evidence="3">
    <location>
        <begin position="26"/>
        <end position="45"/>
    </location>
</feature>
<dbReference type="RefSeq" id="WP_215583674.1">
    <property type="nucleotide sequence ID" value="NZ_CP073754.1"/>
</dbReference>
<organism evidence="4 5">
    <name type="scientific">Methylomonas paludis</name>
    <dbReference type="NCBI Taxonomy" id="1173101"/>
    <lineage>
        <taxon>Bacteria</taxon>
        <taxon>Pseudomonadati</taxon>
        <taxon>Pseudomonadota</taxon>
        <taxon>Gammaproteobacteria</taxon>
        <taxon>Methylococcales</taxon>
        <taxon>Methylococcaceae</taxon>
        <taxon>Methylomonas</taxon>
    </lineage>
</organism>
<reference evidence="4" key="1">
    <citation type="submission" date="2021-04" db="EMBL/GenBank/DDBJ databases">
        <title>Draft genome sequence data of methanotrophic Methylovulum sp. strain S1L and Methylomonas sp. strain S2AM isolated from boreal lake water columns.</title>
        <authorList>
            <person name="Rissanen A.J."/>
            <person name="Mangayil R."/>
            <person name="Svenning M.M."/>
            <person name="Khanongnuch R."/>
        </authorList>
    </citation>
    <scope>NUCLEOTIDE SEQUENCE</scope>
    <source>
        <strain evidence="4">S2AM</strain>
    </source>
</reference>
<evidence type="ECO:0000313" key="5">
    <source>
        <dbReference type="Proteomes" id="UP000676649"/>
    </source>
</evidence>
<protein>
    <submittedName>
        <fullName evidence="4">Uncharacterized protein</fullName>
    </submittedName>
</protein>
<gene>
    <name evidence="4" type="ORF">KEF85_05370</name>
</gene>
<feature type="coiled-coil region" evidence="1">
    <location>
        <begin position="147"/>
        <end position="241"/>
    </location>
</feature>
<keyword evidence="3" id="KW-0472">Membrane</keyword>
<keyword evidence="3" id="KW-1133">Transmembrane helix</keyword>
<accession>A0A975MQZ8</accession>
<dbReference type="KEGG" id="mpad:KEF85_05370"/>
<feature type="region of interest" description="Disordered" evidence="2">
    <location>
        <begin position="394"/>
        <end position="418"/>
    </location>
</feature>
<evidence type="ECO:0000256" key="2">
    <source>
        <dbReference type="SAM" id="MobiDB-lite"/>
    </source>
</evidence>
<name>A0A975MQZ8_9GAMM</name>
<feature type="region of interest" description="Disordered" evidence="2">
    <location>
        <begin position="487"/>
        <end position="532"/>
    </location>
</feature>
<evidence type="ECO:0000256" key="3">
    <source>
        <dbReference type="SAM" id="Phobius"/>
    </source>
</evidence>
<dbReference type="AlphaFoldDB" id="A0A975MQZ8"/>
<evidence type="ECO:0000313" key="4">
    <source>
        <dbReference type="EMBL" id="QWF71889.1"/>
    </source>
</evidence>
<dbReference type="Proteomes" id="UP000676649">
    <property type="component" value="Chromosome"/>
</dbReference>
<keyword evidence="1" id="KW-0175">Coiled coil</keyword>
<feature type="region of interest" description="Disordered" evidence="2">
    <location>
        <begin position="436"/>
        <end position="456"/>
    </location>
</feature>
<feature type="compositionally biased region" description="Low complexity" evidence="2">
    <location>
        <begin position="498"/>
        <end position="532"/>
    </location>
</feature>
<feature type="coiled-coil region" evidence="1">
    <location>
        <begin position="61"/>
        <end position="95"/>
    </location>
</feature>
<feature type="compositionally biased region" description="Low complexity" evidence="2">
    <location>
        <begin position="439"/>
        <end position="456"/>
    </location>
</feature>
<sequence>MQFEEYLPLIQAQWLQFYQFTLENPLYAGALALSVWLVTAILYGFRIGSLNRRNRKSLQVITTTQTELTEVQAQVQQLQEAQALLNQQLEQESLRAGGLQTRIAELSTLLSENILELAAQPALGQQGLTVNPALTLEQLWQRFSIAVKQLSESLIAEKDAYRELKQTLQTETAKLAEQELQLQAAQLRVDNQKQQINKLEEVLAEHDQILVQQQDSAQQRIAAIEAKYQTNLLRLAELEQQALEWRKQPAAPITPAVATAPVVPEVTQPATAEPTISAVIDEPVVQPAPPVPQQTSPVKPLEVITPAASVMEQAIVQAAEPSPAAEAPAPAAGKFKSLFANARQKIDLLDQKLGSRSSQNQEINQAAAHYDAIRQPEPPAPPVVETPAAPVVEPEPAPVQAAAPSSKASAAAKPEASKFGAIFSNARQKISKLDSLLGPPADAAAPAEPEAQAAPETVIEAAPAAQPVAAEAKPGLGGKFKGLLGSKAAKPAKEVASEAEPAVPVAEPSAVPAEPAETGSTKLKGLLGKLKR</sequence>
<proteinExistence type="predicted"/>
<keyword evidence="5" id="KW-1185">Reference proteome</keyword>
<keyword evidence="3" id="KW-0812">Transmembrane</keyword>